<protein>
    <submittedName>
        <fullName evidence="5">Helix-turn-helix domain-containing protein</fullName>
    </submittedName>
</protein>
<name>A0ABD8ABB9_9EURY</name>
<evidence type="ECO:0000313" key="5">
    <source>
        <dbReference type="EMBL" id="WOX55946.1"/>
    </source>
</evidence>
<dbReference type="Proteomes" id="UP001626603">
    <property type="component" value="Chromosome"/>
</dbReference>
<keyword evidence="6" id="KW-1185">Reference proteome</keyword>
<gene>
    <name evidence="5" type="ORF">R6Y95_01085</name>
</gene>
<dbReference type="AlphaFoldDB" id="A0ABD8ABB9"/>
<dbReference type="PROSITE" id="PS51118">
    <property type="entry name" value="HTH_HXLR"/>
    <property type="match status" value="1"/>
</dbReference>
<evidence type="ECO:0000256" key="3">
    <source>
        <dbReference type="ARBA" id="ARBA00023163"/>
    </source>
</evidence>
<dbReference type="Gene3D" id="1.10.10.10">
    <property type="entry name" value="Winged helix-like DNA-binding domain superfamily/Winged helix DNA-binding domain"/>
    <property type="match status" value="1"/>
</dbReference>
<dbReference type="InterPro" id="IPR036390">
    <property type="entry name" value="WH_DNA-bd_sf"/>
</dbReference>
<evidence type="ECO:0000313" key="6">
    <source>
        <dbReference type="Proteomes" id="UP001626603"/>
    </source>
</evidence>
<proteinExistence type="predicted"/>
<evidence type="ECO:0000259" key="4">
    <source>
        <dbReference type="PROSITE" id="PS51118"/>
    </source>
</evidence>
<dbReference type="Pfam" id="PF01638">
    <property type="entry name" value="HxlR"/>
    <property type="match status" value="1"/>
</dbReference>
<keyword evidence="1" id="KW-0805">Transcription regulation</keyword>
<reference evidence="5 6" key="1">
    <citation type="submission" date="2023-10" db="EMBL/GenBank/DDBJ databases">
        <title>The complete genome sequence of Methanoculleus palmolei DSM 4273.</title>
        <authorList>
            <person name="Lai S.-J."/>
            <person name="You Y.-T."/>
            <person name="Chen S.-C."/>
        </authorList>
    </citation>
    <scope>NUCLEOTIDE SEQUENCE [LARGE SCALE GENOMIC DNA]</scope>
    <source>
        <strain evidence="5 6">DSM 4273</strain>
    </source>
</reference>
<organism evidence="5 6">
    <name type="scientific">Methanoculleus palmolei</name>
    <dbReference type="NCBI Taxonomy" id="72612"/>
    <lineage>
        <taxon>Archaea</taxon>
        <taxon>Methanobacteriati</taxon>
        <taxon>Methanobacteriota</taxon>
        <taxon>Stenosarchaea group</taxon>
        <taxon>Methanomicrobia</taxon>
        <taxon>Methanomicrobiales</taxon>
        <taxon>Methanomicrobiaceae</taxon>
        <taxon>Methanoculleus</taxon>
    </lineage>
</organism>
<dbReference type="PANTHER" id="PTHR33204:SF18">
    <property type="entry name" value="TRANSCRIPTIONAL REGULATORY PROTEIN"/>
    <property type="match status" value="1"/>
</dbReference>
<keyword evidence="3" id="KW-0804">Transcription</keyword>
<sequence>MLGKKWTLLILRDIALLNINRFNQIRRSLPGLTSRVLVMRLHELEEAGFIRAVVVRERPRVVEWELTEKGNDTIPILMSLLVFGAKWYADEVFEDHQTRTLDEIYPPTSGCPEDRTAAL</sequence>
<keyword evidence="2" id="KW-0238">DNA-binding</keyword>
<dbReference type="EMBL" id="CP137641">
    <property type="protein sequence ID" value="WOX55946.1"/>
    <property type="molecule type" value="Genomic_DNA"/>
</dbReference>
<dbReference type="PANTHER" id="PTHR33204">
    <property type="entry name" value="TRANSCRIPTIONAL REGULATOR, MARR FAMILY"/>
    <property type="match status" value="1"/>
</dbReference>
<dbReference type="InterPro" id="IPR002577">
    <property type="entry name" value="HTH_HxlR"/>
</dbReference>
<dbReference type="InterPro" id="IPR036388">
    <property type="entry name" value="WH-like_DNA-bd_sf"/>
</dbReference>
<dbReference type="GO" id="GO:0003677">
    <property type="term" value="F:DNA binding"/>
    <property type="evidence" value="ECO:0007669"/>
    <property type="project" value="UniProtKB-KW"/>
</dbReference>
<dbReference type="SUPFAM" id="SSF46785">
    <property type="entry name" value="Winged helix' DNA-binding domain"/>
    <property type="match status" value="1"/>
</dbReference>
<evidence type="ECO:0000256" key="1">
    <source>
        <dbReference type="ARBA" id="ARBA00023015"/>
    </source>
</evidence>
<evidence type="ECO:0000256" key="2">
    <source>
        <dbReference type="ARBA" id="ARBA00023125"/>
    </source>
</evidence>
<accession>A0ABD8ABB9</accession>
<feature type="domain" description="HTH hxlR-type" evidence="4">
    <location>
        <begin position="1"/>
        <end position="92"/>
    </location>
</feature>